<reference evidence="1 2" key="1">
    <citation type="submission" date="2024-10" db="EMBL/GenBank/DDBJ databases">
        <title>Updated reference genomes for cyclostephanoid diatoms.</title>
        <authorList>
            <person name="Roberts W.R."/>
            <person name="Alverson A.J."/>
        </authorList>
    </citation>
    <scope>NUCLEOTIDE SEQUENCE [LARGE SCALE GENOMIC DNA]</scope>
    <source>
        <strain evidence="1 2">AJA010-31</strain>
    </source>
</reference>
<proteinExistence type="predicted"/>
<dbReference type="Proteomes" id="UP001530400">
    <property type="component" value="Unassembled WGS sequence"/>
</dbReference>
<keyword evidence="2" id="KW-1185">Reference proteome</keyword>
<accession>A0ABD3NSF7</accession>
<dbReference type="AlphaFoldDB" id="A0ABD3NSF7"/>
<comment type="caution">
    <text evidence="1">The sequence shown here is derived from an EMBL/GenBank/DDBJ whole genome shotgun (WGS) entry which is preliminary data.</text>
</comment>
<protein>
    <submittedName>
        <fullName evidence="1">Uncharacterized protein</fullName>
    </submittedName>
</protein>
<dbReference type="EMBL" id="JALLPJ020000996">
    <property type="protein sequence ID" value="KAL3778241.1"/>
    <property type="molecule type" value="Genomic_DNA"/>
</dbReference>
<name>A0ABD3NSF7_9STRA</name>
<organism evidence="1 2">
    <name type="scientific">Cyclotella atomus</name>
    <dbReference type="NCBI Taxonomy" id="382360"/>
    <lineage>
        <taxon>Eukaryota</taxon>
        <taxon>Sar</taxon>
        <taxon>Stramenopiles</taxon>
        <taxon>Ochrophyta</taxon>
        <taxon>Bacillariophyta</taxon>
        <taxon>Coscinodiscophyceae</taxon>
        <taxon>Thalassiosirophycidae</taxon>
        <taxon>Stephanodiscales</taxon>
        <taxon>Stephanodiscaceae</taxon>
        <taxon>Cyclotella</taxon>
    </lineage>
</organism>
<sequence>MSIENKLRAYLATLDGSFRDFSSVEHLFEDLYHSGFVLQENENILDRKQMKQFHAKAFEMGSRATLLLRVTSQDSIEYKFRLTNNHWNIVIHCAAEVKDGKLYKAQPVDGSYPLLFRNIIIIT</sequence>
<evidence type="ECO:0000313" key="2">
    <source>
        <dbReference type="Proteomes" id="UP001530400"/>
    </source>
</evidence>
<gene>
    <name evidence="1" type="ORF">ACHAWO_012111</name>
</gene>
<evidence type="ECO:0000313" key="1">
    <source>
        <dbReference type="EMBL" id="KAL3778241.1"/>
    </source>
</evidence>